<accession>A0AAV8W7V4</accession>
<proteinExistence type="predicted"/>
<dbReference type="Proteomes" id="UP001159042">
    <property type="component" value="Unassembled WGS sequence"/>
</dbReference>
<dbReference type="AlphaFoldDB" id="A0AAV8W7V4"/>
<keyword evidence="1" id="KW-1133">Transmembrane helix</keyword>
<sequence>MSHFIVIAFYGTFGATLLIIYSTLMCRSETYIDKMQKQTMVVENSTYNLGCRQNFLQVFGDKWCLWPVPVFTSPGTGCTFPMRTLNASSSNA</sequence>
<organism evidence="2 3">
    <name type="scientific">Exocentrus adspersus</name>
    <dbReference type="NCBI Taxonomy" id="1586481"/>
    <lineage>
        <taxon>Eukaryota</taxon>
        <taxon>Metazoa</taxon>
        <taxon>Ecdysozoa</taxon>
        <taxon>Arthropoda</taxon>
        <taxon>Hexapoda</taxon>
        <taxon>Insecta</taxon>
        <taxon>Pterygota</taxon>
        <taxon>Neoptera</taxon>
        <taxon>Endopterygota</taxon>
        <taxon>Coleoptera</taxon>
        <taxon>Polyphaga</taxon>
        <taxon>Cucujiformia</taxon>
        <taxon>Chrysomeloidea</taxon>
        <taxon>Cerambycidae</taxon>
        <taxon>Lamiinae</taxon>
        <taxon>Acanthocinini</taxon>
        <taxon>Exocentrus</taxon>
    </lineage>
</organism>
<dbReference type="EMBL" id="JANEYG010000006">
    <property type="protein sequence ID" value="KAJ8922651.1"/>
    <property type="molecule type" value="Genomic_DNA"/>
</dbReference>
<keyword evidence="1" id="KW-0472">Membrane</keyword>
<name>A0AAV8W7V4_9CUCU</name>
<evidence type="ECO:0000256" key="1">
    <source>
        <dbReference type="SAM" id="Phobius"/>
    </source>
</evidence>
<keyword evidence="3" id="KW-1185">Reference proteome</keyword>
<evidence type="ECO:0000313" key="3">
    <source>
        <dbReference type="Proteomes" id="UP001159042"/>
    </source>
</evidence>
<protein>
    <submittedName>
        <fullName evidence="2">Uncharacterized protein</fullName>
    </submittedName>
</protein>
<reference evidence="2 3" key="1">
    <citation type="journal article" date="2023" name="Insect Mol. Biol.">
        <title>Genome sequencing provides insights into the evolution of gene families encoding plant cell wall-degrading enzymes in longhorned beetles.</title>
        <authorList>
            <person name="Shin N.R."/>
            <person name="Okamura Y."/>
            <person name="Kirsch R."/>
            <person name="Pauchet Y."/>
        </authorList>
    </citation>
    <scope>NUCLEOTIDE SEQUENCE [LARGE SCALE GENOMIC DNA]</scope>
    <source>
        <strain evidence="2">EAD_L_NR</strain>
    </source>
</reference>
<keyword evidence="1" id="KW-0812">Transmembrane</keyword>
<evidence type="ECO:0000313" key="2">
    <source>
        <dbReference type="EMBL" id="KAJ8922651.1"/>
    </source>
</evidence>
<feature type="transmembrane region" description="Helical" evidence="1">
    <location>
        <begin position="6"/>
        <end position="26"/>
    </location>
</feature>
<comment type="caution">
    <text evidence="2">The sequence shown here is derived from an EMBL/GenBank/DDBJ whole genome shotgun (WGS) entry which is preliminary data.</text>
</comment>
<gene>
    <name evidence="2" type="ORF">NQ315_007683</name>
</gene>